<evidence type="ECO:0000313" key="2">
    <source>
        <dbReference type="EMBL" id="HIU25349.1"/>
    </source>
</evidence>
<dbReference type="AlphaFoldDB" id="A0A9D1HZT5"/>
<dbReference type="GO" id="GO:0071972">
    <property type="term" value="F:peptidoglycan L,D-transpeptidase activity"/>
    <property type="evidence" value="ECO:0007669"/>
    <property type="project" value="TreeGrafter"/>
</dbReference>
<dbReference type="Gene3D" id="3.90.1310.10">
    <property type="entry name" value="Penicillin-binding protein 2a (Domain 2)"/>
    <property type="match status" value="1"/>
</dbReference>
<comment type="caution">
    <text evidence="2">The sequence shown here is derived from an EMBL/GenBank/DDBJ whole genome shotgun (WGS) entry which is preliminary data.</text>
</comment>
<evidence type="ECO:0000313" key="3">
    <source>
        <dbReference type="Proteomes" id="UP000824090"/>
    </source>
</evidence>
<gene>
    <name evidence="2" type="ORF">IAC50_02465</name>
</gene>
<dbReference type="InterPro" id="IPR001460">
    <property type="entry name" value="PCN-bd_Tpept"/>
</dbReference>
<dbReference type="Gene3D" id="3.40.710.10">
    <property type="entry name" value="DD-peptidase/beta-lactamase superfamily"/>
    <property type="match status" value="1"/>
</dbReference>
<sequence length="453" mass="48671">MKKVEKRAIMCLLLACVLLVGVGVFSYRYFAYGDDWASYEGNRDVYTNGDLTKGALYDTNGVLLMRNTENGMIFNEDSTVRRALMHITGDKDNNISTGANRAFTDEFIGYDFINGVYSLNNAGEDVTLTLDSQVCAAAYEAFDGRRGTVGVYNYETGEIICMVSSPTYDPEDPPEISSDDTSGVYINRFTSGTFVPGSIFKLVTAAASIETLSDAYTWEINCTGRVDYGHGDDVTDLSAHGTVDLERALEVSCNCYFGQLAEKLGGTVLEEYTGKAGLTESIDVNGIKTKPGTFDYPDGGVNLAWTGIGQYHDMVNPCSMMVYVGAIANGGEAVMPTIIKPGSFVESQVSKLPVVGTQTKQMIEASTADSLKSMMAGNVVNNYGSDMFPGLSICAKSGTAEVGGDRRPNAWFVGFLDDTENPYAFVVLVENGGYGSSTAGSVANRVLQAVVNR</sequence>
<dbReference type="InterPro" id="IPR012338">
    <property type="entry name" value="Beta-lactam/transpept-like"/>
</dbReference>
<organism evidence="2 3">
    <name type="scientific">Candidatus Allocopromorpha excrementigallinarum</name>
    <dbReference type="NCBI Taxonomy" id="2840742"/>
    <lineage>
        <taxon>Bacteria</taxon>
        <taxon>Bacillati</taxon>
        <taxon>Bacillota</taxon>
        <taxon>Clostridia</taxon>
        <taxon>Eubacteriales</taxon>
        <taxon>Eubacteriaceae</taxon>
        <taxon>Eubacteriaceae incertae sedis</taxon>
        <taxon>Candidatus Allocopromorpha</taxon>
    </lineage>
</organism>
<evidence type="ECO:0000259" key="1">
    <source>
        <dbReference type="Pfam" id="PF00905"/>
    </source>
</evidence>
<dbReference type="GO" id="GO:0071555">
    <property type="term" value="P:cell wall organization"/>
    <property type="evidence" value="ECO:0007669"/>
    <property type="project" value="TreeGrafter"/>
</dbReference>
<dbReference type="Proteomes" id="UP000824090">
    <property type="component" value="Unassembled WGS sequence"/>
</dbReference>
<reference evidence="2" key="2">
    <citation type="journal article" date="2021" name="PeerJ">
        <title>Extensive microbial diversity within the chicken gut microbiome revealed by metagenomics and culture.</title>
        <authorList>
            <person name="Gilroy R."/>
            <person name="Ravi A."/>
            <person name="Getino M."/>
            <person name="Pursley I."/>
            <person name="Horton D.L."/>
            <person name="Alikhan N.F."/>
            <person name="Baker D."/>
            <person name="Gharbi K."/>
            <person name="Hall N."/>
            <person name="Watson M."/>
            <person name="Adriaenssens E.M."/>
            <person name="Foster-Nyarko E."/>
            <person name="Jarju S."/>
            <person name="Secka A."/>
            <person name="Antonio M."/>
            <person name="Oren A."/>
            <person name="Chaudhuri R.R."/>
            <person name="La Ragione R."/>
            <person name="Hildebrand F."/>
            <person name="Pallen M.J."/>
        </authorList>
    </citation>
    <scope>NUCLEOTIDE SEQUENCE</scope>
    <source>
        <strain evidence="2">ChiHcec3-6078</strain>
    </source>
</reference>
<dbReference type="GO" id="GO:0005886">
    <property type="term" value="C:plasma membrane"/>
    <property type="evidence" value="ECO:0007669"/>
    <property type="project" value="TreeGrafter"/>
</dbReference>
<dbReference type="PANTHER" id="PTHR30627:SF24">
    <property type="entry name" value="PENICILLIN-BINDING PROTEIN 4B"/>
    <property type="match status" value="1"/>
</dbReference>
<protein>
    <submittedName>
        <fullName evidence="2">Penicillin-binding protein</fullName>
    </submittedName>
</protein>
<proteinExistence type="predicted"/>
<dbReference type="GO" id="GO:0008658">
    <property type="term" value="F:penicillin binding"/>
    <property type="evidence" value="ECO:0007669"/>
    <property type="project" value="InterPro"/>
</dbReference>
<dbReference type="SUPFAM" id="SSF56601">
    <property type="entry name" value="beta-lactamase/transpeptidase-like"/>
    <property type="match status" value="1"/>
</dbReference>
<feature type="domain" description="Penicillin-binding protein transpeptidase" evidence="1">
    <location>
        <begin position="147"/>
        <end position="448"/>
    </location>
</feature>
<dbReference type="PANTHER" id="PTHR30627">
    <property type="entry name" value="PEPTIDOGLYCAN D,D-TRANSPEPTIDASE"/>
    <property type="match status" value="1"/>
</dbReference>
<dbReference type="InterPro" id="IPR050515">
    <property type="entry name" value="Beta-lactam/transpept"/>
</dbReference>
<dbReference type="Pfam" id="PF00905">
    <property type="entry name" value="Transpeptidase"/>
    <property type="match status" value="1"/>
</dbReference>
<reference evidence="2" key="1">
    <citation type="submission" date="2020-10" db="EMBL/GenBank/DDBJ databases">
        <authorList>
            <person name="Gilroy R."/>
        </authorList>
    </citation>
    <scope>NUCLEOTIDE SEQUENCE</scope>
    <source>
        <strain evidence="2">ChiHcec3-6078</strain>
    </source>
</reference>
<name>A0A9D1HZT5_9FIRM</name>
<accession>A0A9D1HZT5</accession>
<dbReference type="EMBL" id="DVMP01000048">
    <property type="protein sequence ID" value="HIU25349.1"/>
    <property type="molecule type" value="Genomic_DNA"/>
</dbReference>